<feature type="compositionally biased region" description="Polar residues" evidence="1">
    <location>
        <begin position="45"/>
        <end position="56"/>
    </location>
</feature>
<evidence type="ECO:0000313" key="2">
    <source>
        <dbReference type="EMBL" id="ETS73564.1"/>
    </source>
</evidence>
<dbReference type="AlphaFoldDB" id="W3WIF6"/>
<accession>W3WIF6</accession>
<protein>
    <submittedName>
        <fullName evidence="2">Uncharacterized protein</fullName>
    </submittedName>
</protein>
<dbReference type="Proteomes" id="UP000030651">
    <property type="component" value="Unassembled WGS sequence"/>
</dbReference>
<gene>
    <name evidence="2" type="ORF">PFICI_14510</name>
</gene>
<dbReference type="InParanoid" id="W3WIF6"/>
<feature type="compositionally biased region" description="Basic and acidic residues" evidence="1">
    <location>
        <begin position="64"/>
        <end position="74"/>
    </location>
</feature>
<name>W3WIF6_PESFW</name>
<organism evidence="2 3">
    <name type="scientific">Pestalotiopsis fici (strain W106-1 / CGMCC3.15140)</name>
    <dbReference type="NCBI Taxonomy" id="1229662"/>
    <lineage>
        <taxon>Eukaryota</taxon>
        <taxon>Fungi</taxon>
        <taxon>Dikarya</taxon>
        <taxon>Ascomycota</taxon>
        <taxon>Pezizomycotina</taxon>
        <taxon>Sordariomycetes</taxon>
        <taxon>Xylariomycetidae</taxon>
        <taxon>Amphisphaeriales</taxon>
        <taxon>Sporocadaceae</taxon>
        <taxon>Pestalotiopsis</taxon>
    </lineage>
</organism>
<dbReference type="HOGENOM" id="CLU_394879_0_0_1"/>
<feature type="region of interest" description="Disordered" evidence="1">
    <location>
        <begin position="1"/>
        <end position="89"/>
    </location>
</feature>
<dbReference type="OrthoDB" id="4765895at2759"/>
<keyword evidence="3" id="KW-1185">Reference proteome</keyword>
<feature type="region of interest" description="Disordered" evidence="1">
    <location>
        <begin position="185"/>
        <end position="252"/>
    </location>
</feature>
<feature type="compositionally biased region" description="Basic and acidic residues" evidence="1">
    <location>
        <begin position="14"/>
        <end position="26"/>
    </location>
</feature>
<dbReference type="EMBL" id="KI912121">
    <property type="protein sequence ID" value="ETS73564.1"/>
    <property type="molecule type" value="Genomic_DNA"/>
</dbReference>
<feature type="compositionally biased region" description="Polar residues" evidence="1">
    <location>
        <begin position="78"/>
        <end position="89"/>
    </location>
</feature>
<feature type="compositionally biased region" description="Polar residues" evidence="1">
    <location>
        <begin position="185"/>
        <end position="199"/>
    </location>
</feature>
<dbReference type="RefSeq" id="XP_007841282.1">
    <property type="nucleotide sequence ID" value="XM_007843091.1"/>
</dbReference>
<reference evidence="3" key="1">
    <citation type="journal article" date="2015" name="BMC Genomics">
        <title>Genomic and transcriptomic analysis of the endophytic fungus Pestalotiopsis fici reveals its lifestyle and high potential for synthesis of natural products.</title>
        <authorList>
            <person name="Wang X."/>
            <person name="Zhang X."/>
            <person name="Liu L."/>
            <person name="Xiang M."/>
            <person name="Wang W."/>
            <person name="Sun X."/>
            <person name="Che Y."/>
            <person name="Guo L."/>
            <person name="Liu G."/>
            <person name="Guo L."/>
            <person name="Wang C."/>
            <person name="Yin W.B."/>
            <person name="Stadler M."/>
            <person name="Zhang X."/>
            <person name="Liu X."/>
        </authorList>
    </citation>
    <scope>NUCLEOTIDE SEQUENCE [LARGE SCALE GENOMIC DNA]</scope>
    <source>
        <strain evidence="3">W106-1 / CGMCC3.15140</strain>
    </source>
</reference>
<proteinExistence type="predicted"/>
<evidence type="ECO:0000256" key="1">
    <source>
        <dbReference type="SAM" id="MobiDB-lite"/>
    </source>
</evidence>
<dbReference type="GeneID" id="19279523"/>
<evidence type="ECO:0000313" key="3">
    <source>
        <dbReference type="Proteomes" id="UP000030651"/>
    </source>
</evidence>
<dbReference type="KEGG" id="pfy:PFICI_14510"/>
<sequence length="698" mass="78959">MAPPKIQVKRKRINDKEVNSNKDKAPAKRQKQQQSKNIIDDNASVIISSHQKTSPVIDTPTAEQEPKVESDDGHGLSAEQSVNISPLTGKNLETLSRMAGTNNQAPIVRDPEMQEVRHMIDNHEERFMSFSRDNEAWKERAATEAKDTRDHVQKQINDFSLRMDNQIEGIKDFFLRTFRSELSTHPLSQDGQQTSSSTAHARPQPLSEDTQHCSNMLSSPRPPLNLHDITRGGETSANLPTHPPAHSAPSHVMGGHGQYQENNGSFIPSQQHFGQTLAPMHMPTPSVVPETSSNMTQGPWAVPRVSDLFALKPSHTAGHGSLYPQMAAPPPIFPSSFHLNTRGQACEPQIPRYYTRQAERNAALGRLPFAGQKQNARTTSMVHGYYDDYEDCDDYDDEDYCDDQTYKDPNSSGILGEVDGADLQKAVDELGLASEAYTTSPKLTKESYQTLLRTFDFANIGLLEAFSKMDDRRQVREYVIFCDISHPSMWIDYVIQVSETAYSMMEHAPQVNYRRLPPLEDRDLSRLRIIRLRYDADLLSPKQSIIFQKWREEHQPPTYVLEIGSLVLRHRYTKKMKDKLHDTDLSLVMDVVHPDRPVWLILRPGWKESCRKTSKTVRDATRAFDGSMDDAKIACVCKDIRSLQLTWKPSSSQSAQQYVGAQLMTRKTQLKVPVRLTPRSVDVAEMQMAIQAARGDEN</sequence>